<comment type="caution">
    <text evidence="1">The sequence shown here is derived from an EMBL/GenBank/DDBJ whole genome shotgun (WGS) entry which is preliminary data.</text>
</comment>
<protein>
    <submittedName>
        <fullName evidence="1">Uncharacterized protein</fullName>
    </submittedName>
</protein>
<keyword evidence="2" id="KW-1185">Reference proteome</keyword>
<sequence>GAGQPCRRHVDVGACSGTRGVATHQRLQAADAPLRGRSQYPQSSQNQRVTRGLLITDAYCNLVLIFLSGLLTLERGYKAGSSCRQHQKENSICGSPLLFLSDVR</sequence>
<accession>A0AAQ4E8Z3</accession>
<evidence type="ECO:0000313" key="2">
    <source>
        <dbReference type="Proteomes" id="UP001321473"/>
    </source>
</evidence>
<organism evidence="1 2">
    <name type="scientific">Amblyomma americanum</name>
    <name type="common">Lone star tick</name>
    <dbReference type="NCBI Taxonomy" id="6943"/>
    <lineage>
        <taxon>Eukaryota</taxon>
        <taxon>Metazoa</taxon>
        <taxon>Ecdysozoa</taxon>
        <taxon>Arthropoda</taxon>
        <taxon>Chelicerata</taxon>
        <taxon>Arachnida</taxon>
        <taxon>Acari</taxon>
        <taxon>Parasitiformes</taxon>
        <taxon>Ixodida</taxon>
        <taxon>Ixodoidea</taxon>
        <taxon>Ixodidae</taxon>
        <taxon>Amblyomminae</taxon>
        <taxon>Amblyomma</taxon>
    </lineage>
</organism>
<proteinExistence type="predicted"/>
<dbReference type="Proteomes" id="UP001321473">
    <property type="component" value="Unassembled WGS sequence"/>
</dbReference>
<evidence type="ECO:0000313" key="1">
    <source>
        <dbReference type="EMBL" id="KAK8771130.1"/>
    </source>
</evidence>
<dbReference type="EMBL" id="JARKHS020020104">
    <property type="protein sequence ID" value="KAK8771130.1"/>
    <property type="molecule type" value="Genomic_DNA"/>
</dbReference>
<gene>
    <name evidence="1" type="ORF">V5799_025626</name>
</gene>
<reference evidence="1 2" key="1">
    <citation type="journal article" date="2023" name="Arcadia Sci">
        <title>De novo assembly of a long-read Amblyomma americanum tick genome.</title>
        <authorList>
            <person name="Chou S."/>
            <person name="Poskanzer K.E."/>
            <person name="Rollins M."/>
            <person name="Thuy-Boun P.S."/>
        </authorList>
    </citation>
    <scope>NUCLEOTIDE SEQUENCE [LARGE SCALE GENOMIC DNA]</scope>
    <source>
        <strain evidence="1">F_SG_1</strain>
        <tissue evidence="1">Salivary glands</tissue>
    </source>
</reference>
<name>A0AAQ4E8Z3_AMBAM</name>
<dbReference type="AlphaFoldDB" id="A0AAQ4E8Z3"/>
<feature type="non-terminal residue" evidence="1">
    <location>
        <position position="1"/>
    </location>
</feature>